<dbReference type="InterPro" id="IPR001506">
    <property type="entry name" value="Peptidase_M12A"/>
</dbReference>
<feature type="region of interest" description="Disordered" evidence="8">
    <location>
        <begin position="131"/>
        <end position="152"/>
    </location>
</feature>
<evidence type="ECO:0000256" key="1">
    <source>
        <dbReference type="ARBA" id="ARBA00022670"/>
    </source>
</evidence>
<sequence length="494" mass="55283">MHTVVCPRIAIRFNLRNHHCLHILGILTTIKMISKQAFVFVSLVTYVTCAVVDKRSSPGAGSAGREFEGVVEAYLLARDAAQQELDEFYSTAEPGALTDPNTNIMSELRYWLEQLSQTDLLPEHLADLVSGDPGLQTETPKPQVERSARKRSITRSSRSRWSKAIVPYLYTDQVDANGRNEIQRAMQTYQRFTCVRFVLWENDTQGVTTNEKLQLGHPGHLKFVAEGGCWSYVGNLRTSRGQTISCCGWTACIHELGHMFGEYHEQQSPSPDRSRFIRINYDNIQTNAHRWYQQASGSHVKNTGYDLNSPMHYATWMFGNGNGPTFARLFPELHERGGFYYLMSEVSTEHGCPAQCSETAMVCENDGYLTKVDGQCACRCIPGLDPNTGCSTILKADPPGLEFPGGKWAIPAHESGCPDGSFLTGSRTQVNSDVAARVDFRLKCHLNFSTGYFSTIRQQLTVKMISSNDLTVVCYATWLILIENAFQTHDSKLT</sequence>
<comment type="caution">
    <text evidence="6">Lacks conserved residue(s) required for the propagation of feature annotation.</text>
</comment>
<protein>
    <recommendedName>
        <fullName evidence="7">Metalloendopeptidase</fullName>
        <ecNumber evidence="7">3.4.24.-</ecNumber>
    </recommendedName>
</protein>
<dbReference type="GO" id="GO:0006508">
    <property type="term" value="P:proteolysis"/>
    <property type="evidence" value="ECO:0007669"/>
    <property type="project" value="UniProtKB-KW"/>
</dbReference>
<keyword evidence="5 6" id="KW-0482">Metalloprotease</keyword>
<dbReference type="PANTHER" id="PTHR10127:SF780">
    <property type="entry name" value="METALLOENDOPEPTIDASE"/>
    <property type="match status" value="1"/>
</dbReference>
<dbReference type="GO" id="GO:0008270">
    <property type="term" value="F:zinc ion binding"/>
    <property type="evidence" value="ECO:0007669"/>
    <property type="project" value="UniProtKB-UniRule"/>
</dbReference>
<dbReference type="Gene3D" id="3.40.390.10">
    <property type="entry name" value="Collagenase (Catalytic Domain)"/>
    <property type="match status" value="1"/>
</dbReference>
<dbReference type="PRINTS" id="PR00480">
    <property type="entry name" value="ASTACIN"/>
</dbReference>
<dbReference type="InterPro" id="IPR006026">
    <property type="entry name" value="Peptidase_Metallo"/>
</dbReference>
<dbReference type="SUPFAM" id="SSF55486">
    <property type="entry name" value="Metalloproteases ('zincins'), catalytic domain"/>
    <property type="match status" value="1"/>
</dbReference>
<keyword evidence="11" id="KW-1185">Reference proteome</keyword>
<dbReference type="GO" id="GO:0004222">
    <property type="term" value="F:metalloendopeptidase activity"/>
    <property type="evidence" value="ECO:0007669"/>
    <property type="project" value="UniProtKB-UniRule"/>
</dbReference>
<feature type="active site" evidence="6">
    <location>
        <position position="255"/>
    </location>
</feature>
<comment type="cofactor">
    <cofactor evidence="6 7">
        <name>Zn(2+)</name>
        <dbReference type="ChEBI" id="CHEBI:29105"/>
    </cofactor>
    <text evidence="6 7">Binds 1 zinc ion per subunit.</text>
</comment>
<evidence type="ECO:0000256" key="4">
    <source>
        <dbReference type="ARBA" id="ARBA00022833"/>
    </source>
</evidence>
<reference evidence="10" key="1">
    <citation type="journal article" date="2023" name="G3 (Bethesda)">
        <title>A reference genome for the long-term kleptoplast-retaining sea slug Elysia crispata morphotype clarki.</title>
        <authorList>
            <person name="Eastman K.E."/>
            <person name="Pendleton A.L."/>
            <person name="Shaikh M.A."/>
            <person name="Suttiyut T."/>
            <person name="Ogas R."/>
            <person name="Tomko P."/>
            <person name="Gavelis G."/>
            <person name="Widhalm J.R."/>
            <person name="Wisecaver J.H."/>
        </authorList>
    </citation>
    <scope>NUCLEOTIDE SEQUENCE</scope>
    <source>
        <strain evidence="10">ECLA1</strain>
    </source>
</reference>
<evidence type="ECO:0000256" key="8">
    <source>
        <dbReference type="SAM" id="MobiDB-lite"/>
    </source>
</evidence>
<keyword evidence="4 6" id="KW-0862">Zinc</keyword>
<evidence type="ECO:0000259" key="9">
    <source>
        <dbReference type="PROSITE" id="PS51864"/>
    </source>
</evidence>
<comment type="caution">
    <text evidence="10">The sequence shown here is derived from an EMBL/GenBank/DDBJ whole genome shotgun (WGS) entry which is preliminary data.</text>
</comment>
<dbReference type="Pfam" id="PF01400">
    <property type="entry name" value="Astacin"/>
    <property type="match status" value="1"/>
</dbReference>
<feature type="binding site" evidence="6">
    <location>
        <position position="258"/>
    </location>
    <ligand>
        <name>Zn(2+)</name>
        <dbReference type="ChEBI" id="CHEBI:29105"/>
        <note>catalytic</note>
    </ligand>
</feature>
<gene>
    <name evidence="10" type="ORF">RRG08_021948</name>
</gene>
<dbReference type="EC" id="3.4.24.-" evidence="7"/>
<dbReference type="PROSITE" id="PS51864">
    <property type="entry name" value="ASTACIN"/>
    <property type="match status" value="1"/>
</dbReference>
<dbReference type="EMBL" id="JAWDGP010002165">
    <property type="protein sequence ID" value="KAK3785148.1"/>
    <property type="molecule type" value="Genomic_DNA"/>
</dbReference>
<feature type="binding site" evidence="6">
    <location>
        <position position="254"/>
    </location>
    <ligand>
        <name>Zn(2+)</name>
        <dbReference type="ChEBI" id="CHEBI:29105"/>
        <note>catalytic</note>
    </ligand>
</feature>
<keyword evidence="2 6" id="KW-0479">Metal-binding</keyword>
<evidence type="ECO:0000256" key="3">
    <source>
        <dbReference type="ARBA" id="ARBA00022801"/>
    </source>
</evidence>
<evidence type="ECO:0000256" key="7">
    <source>
        <dbReference type="RuleBase" id="RU361183"/>
    </source>
</evidence>
<evidence type="ECO:0000313" key="10">
    <source>
        <dbReference type="EMBL" id="KAK3785148.1"/>
    </source>
</evidence>
<evidence type="ECO:0000256" key="6">
    <source>
        <dbReference type="PROSITE-ProRule" id="PRU01211"/>
    </source>
</evidence>
<dbReference type="AlphaFoldDB" id="A0AAE1ACL9"/>
<evidence type="ECO:0000256" key="2">
    <source>
        <dbReference type="ARBA" id="ARBA00022723"/>
    </source>
</evidence>
<organism evidence="10 11">
    <name type="scientific">Elysia crispata</name>
    <name type="common">lettuce slug</name>
    <dbReference type="NCBI Taxonomy" id="231223"/>
    <lineage>
        <taxon>Eukaryota</taxon>
        <taxon>Metazoa</taxon>
        <taxon>Spiralia</taxon>
        <taxon>Lophotrochozoa</taxon>
        <taxon>Mollusca</taxon>
        <taxon>Gastropoda</taxon>
        <taxon>Heterobranchia</taxon>
        <taxon>Euthyneura</taxon>
        <taxon>Panpulmonata</taxon>
        <taxon>Sacoglossa</taxon>
        <taxon>Placobranchoidea</taxon>
        <taxon>Plakobranchidae</taxon>
        <taxon>Elysia</taxon>
    </lineage>
</organism>
<feature type="binding site" evidence="6">
    <location>
        <position position="264"/>
    </location>
    <ligand>
        <name>Zn(2+)</name>
        <dbReference type="ChEBI" id="CHEBI:29105"/>
        <note>catalytic</note>
    </ligand>
</feature>
<accession>A0AAE1ACL9</accession>
<evidence type="ECO:0000313" key="11">
    <source>
        <dbReference type="Proteomes" id="UP001283361"/>
    </source>
</evidence>
<dbReference type="PANTHER" id="PTHR10127">
    <property type="entry name" value="DISCOIDIN, CUB, EGF, LAMININ , AND ZINC METALLOPROTEASE DOMAIN CONTAINING"/>
    <property type="match status" value="1"/>
</dbReference>
<dbReference type="Proteomes" id="UP001283361">
    <property type="component" value="Unassembled WGS sequence"/>
</dbReference>
<keyword evidence="1 6" id="KW-0645">Protease</keyword>
<name>A0AAE1ACL9_9GAST</name>
<keyword evidence="3 6" id="KW-0378">Hydrolase</keyword>
<feature type="domain" description="Peptidase M12A" evidence="9">
    <location>
        <begin position="151"/>
        <end position="353"/>
    </location>
</feature>
<dbReference type="SMART" id="SM00235">
    <property type="entry name" value="ZnMc"/>
    <property type="match status" value="1"/>
</dbReference>
<evidence type="ECO:0000256" key="5">
    <source>
        <dbReference type="ARBA" id="ARBA00023049"/>
    </source>
</evidence>
<dbReference type="InterPro" id="IPR024079">
    <property type="entry name" value="MetalloPept_cat_dom_sf"/>
</dbReference>
<proteinExistence type="predicted"/>